<gene>
    <name evidence="8" type="ORF">AQS8620_02018</name>
</gene>
<feature type="transmembrane region" description="Helical" evidence="6">
    <location>
        <begin position="44"/>
        <end position="65"/>
    </location>
</feature>
<evidence type="ECO:0000256" key="1">
    <source>
        <dbReference type="ARBA" id="ARBA00004651"/>
    </source>
</evidence>
<dbReference type="PANTHER" id="PTHR42709">
    <property type="entry name" value="ALKALINE PHOSPHATASE LIKE PROTEIN"/>
    <property type="match status" value="1"/>
</dbReference>
<evidence type="ECO:0000256" key="5">
    <source>
        <dbReference type="ARBA" id="ARBA00023136"/>
    </source>
</evidence>
<feature type="transmembrane region" description="Helical" evidence="6">
    <location>
        <begin position="12"/>
        <end position="37"/>
    </location>
</feature>
<dbReference type="InterPro" id="IPR032816">
    <property type="entry name" value="VTT_dom"/>
</dbReference>
<dbReference type="GO" id="GO:0005886">
    <property type="term" value="C:plasma membrane"/>
    <property type="evidence" value="ECO:0007669"/>
    <property type="project" value="UniProtKB-SubCell"/>
</dbReference>
<keyword evidence="2" id="KW-1003">Cell membrane</keyword>
<dbReference type="RefSeq" id="WP_159453230.1">
    <property type="nucleotide sequence ID" value="NZ_FWFS01000007.1"/>
</dbReference>
<proteinExistence type="predicted"/>
<evidence type="ECO:0000256" key="2">
    <source>
        <dbReference type="ARBA" id="ARBA00022475"/>
    </source>
</evidence>
<keyword evidence="3 6" id="KW-0812">Transmembrane</keyword>
<feature type="transmembrane region" description="Helical" evidence="6">
    <location>
        <begin position="130"/>
        <end position="153"/>
    </location>
</feature>
<keyword evidence="9" id="KW-1185">Reference proteome</keyword>
<protein>
    <submittedName>
        <fullName evidence="8">SNARE associated Golgi protein</fullName>
    </submittedName>
</protein>
<feature type="transmembrane region" description="Helical" evidence="6">
    <location>
        <begin position="104"/>
        <end position="123"/>
    </location>
</feature>
<evidence type="ECO:0000256" key="4">
    <source>
        <dbReference type="ARBA" id="ARBA00022989"/>
    </source>
</evidence>
<dbReference type="PANTHER" id="PTHR42709:SF6">
    <property type="entry name" value="UNDECAPRENYL PHOSPHATE TRANSPORTER A"/>
    <property type="match status" value="1"/>
</dbReference>
<evidence type="ECO:0000313" key="9">
    <source>
        <dbReference type="Proteomes" id="UP000193862"/>
    </source>
</evidence>
<evidence type="ECO:0000256" key="3">
    <source>
        <dbReference type="ARBA" id="ARBA00022692"/>
    </source>
</evidence>
<organism evidence="8 9">
    <name type="scientific">Aquimixticola soesokkakensis</name>
    <dbReference type="NCBI Taxonomy" id="1519096"/>
    <lineage>
        <taxon>Bacteria</taxon>
        <taxon>Pseudomonadati</taxon>
        <taxon>Pseudomonadota</taxon>
        <taxon>Alphaproteobacteria</taxon>
        <taxon>Rhodobacterales</taxon>
        <taxon>Paracoccaceae</taxon>
        <taxon>Aquimixticola</taxon>
    </lineage>
</organism>
<feature type="domain" description="VTT" evidence="7">
    <location>
        <begin position="27"/>
        <end position="150"/>
    </location>
</feature>
<dbReference type="EMBL" id="FWFS01000007">
    <property type="protein sequence ID" value="SLN48309.1"/>
    <property type="molecule type" value="Genomic_DNA"/>
</dbReference>
<dbReference type="AlphaFoldDB" id="A0A1Y5SUE6"/>
<keyword evidence="5 6" id="KW-0472">Membrane</keyword>
<comment type="subcellular location">
    <subcellularLocation>
        <location evidence="1">Cell membrane</location>
        <topology evidence="1">Multi-pass membrane protein</topology>
    </subcellularLocation>
</comment>
<evidence type="ECO:0000259" key="7">
    <source>
        <dbReference type="Pfam" id="PF09335"/>
    </source>
</evidence>
<dbReference type="Pfam" id="PF09335">
    <property type="entry name" value="VTT_dom"/>
    <property type="match status" value="1"/>
</dbReference>
<sequence>MTSADLYNLVQTYGLSLLFPLSVLEGPIVTVLAGFLARQELLPLGWAFGVLVAGDLTGDALHYALGRSGLRILPERWQRRCHATPDQIAPMVAHFAQKGGRTLFVAKITHSLGFAALVAAGAARMPFGSFLFFNLLGTLPKTAALLALGYVFGRTDQGLAHLVFVATLVGFAICLALLLRMFLKHRCKT</sequence>
<dbReference type="Proteomes" id="UP000193862">
    <property type="component" value="Unassembled WGS sequence"/>
</dbReference>
<name>A0A1Y5SUE6_9RHOB</name>
<evidence type="ECO:0000256" key="6">
    <source>
        <dbReference type="SAM" id="Phobius"/>
    </source>
</evidence>
<feature type="transmembrane region" description="Helical" evidence="6">
    <location>
        <begin position="159"/>
        <end position="183"/>
    </location>
</feature>
<keyword evidence="4 6" id="KW-1133">Transmembrane helix</keyword>
<dbReference type="OrthoDB" id="9780918at2"/>
<accession>A0A1Y5SUE6</accession>
<dbReference type="InterPro" id="IPR051311">
    <property type="entry name" value="DedA_domain"/>
</dbReference>
<reference evidence="8 9" key="1">
    <citation type="submission" date="2017-03" db="EMBL/GenBank/DDBJ databases">
        <authorList>
            <person name="Afonso C.L."/>
            <person name="Miller P.J."/>
            <person name="Scott M.A."/>
            <person name="Spackman E."/>
            <person name="Goraichik I."/>
            <person name="Dimitrov K.M."/>
            <person name="Suarez D.L."/>
            <person name="Swayne D.E."/>
        </authorList>
    </citation>
    <scope>NUCLEOTIDE SEQUENCE [LARGE SCALE GENOMIC DNA]</scope>
    <source>
        <strain evidence="8 9">CECT 8620</strain>
    </source>
</reference>
<evidence type="ECO:0000313" key="8">
    <source>
        <dbReference type="EMBL" id="SLN48309.1"/>
    </source>
</evidence>